<dbReference type="EMBL" id="VWOX01000002">
    <property type="protein sequence ID" value="KAA5545920.1"/>
    <property type="molecule type" value="Genomic_DNA"/>
</dbReference>
<dbReference type="RefSeq" id="WP_150074799.1">
    <property type="nucleotide sequence ID" value="NZ_VWOX01000002.1"/>
</dbReference>
<dbReference type="Proteomes" id="UP000324479">
    <property type="component" value="Unassembled WGS sequence"/>
</dbReference>
<feature type="region of interest" description="Disordered" evidence="1">
    <location>
        <begin position="141"/>
        <end position="352"/>
    </location>
</feature>
<name>A0A5M6DI58_9BACT</name>
<feature type="compositionally biased region" description="Polar residues" evidence="1">
    <location>
        <begin position="340"/>
        <end position="352"/>
    </location>
</feature>
<proteinExistence type="predicted"/>
<keyword evidence="3" id="KW-1185">Reference proteome</keyword>
<feature type="compositionally biased region" description="Polar residues" evidence="1">
    <location>
        <begin position="320"/>
        <end position="331"/>
    </location>
</feature>
<feature type="compositionally biased region" description="Basic and acidic residues" evidence="1">
    <location>
        <begin position="241"/>
        <end position="251"/>
    </location>
</feature>
<feature type="compositionally biased region" description="Low complexity" evidence="1">
    <location>
        <begin position="285"/>
        <end position="294"/>
    </location>
</feature>
<organism evidence="2 3">
    <name type="scientific">Roseiconus nitratireducens</name>
    <dbReference type="NCBI Taxonomy" id="2605748"/>
    <lineage>
        <taxon>Bacteria</taxon>
        <taxon>Pseudomonadati</taxon>
        <taxon>Planctomycetota</taxon>
        <taxon>Planctomycetia</taxon>
        <taxon>Pirellulales</taxon>
        <taxon>Pirellulaceae</taxon>
        <taxon>Roseiconus</taxon>
    </lineage>
</organism>
<evidence type="ECO:0000313" key="2">
    <source>
        <dbReference type="EMBL" id="KAA5545920.1"/>
    </source>
</evidence>
<reference evidence="2 3" key="1">
    <citation type="submission" date="2019-08" db="EMBL/GenBank/DDBJ databases">
        <authorList>
            <person name="Dhanesh K."/>
            <person name="Kumar G."/>
            <person name="Sasikala C."/>
            <person name="Venkata Ramana C."/>
        </authorList>
    </citation>
    <scope>NUCLEOTIDE SEQUENCE [LARGE SCALE GENOMIC DNA]</scope>
    <source>
        <strain evidence="2 3">JC645</strain>
    </source>
</reference>
<sequence length="352" mass="37252">MDEPQRLPRREPFAAKGGARRHVLKAVLLCTAILAADGTARADHHGTLSRIGRWWGVGHGDGYHTCKSGGCRPCADLPPRTYYHQFAPAKPGLSCGLVYPAGTGLCASHPCDCDTAPHCHHGVGEGEIGFPALGAEEVSAARDHGGASFETGVPGESVPMQVDPNERESHSGRAPNRTDDLPPQVLEDTSPEASMLLPSPAATGSDAEVRRSLPIEEDAPVQSPADKRSQPGLALPEGFDEALRQESRGGDLPDSPDQNPGVPRRLPRPADTAPQRTEQTEQAADRSGAASAADFITLHKTMSPGGGQVVSPHGVRVNPFVQTQSPTTQQRIRIAVRPSQPGTSSNVIRQPR</sequence>
<feature type="compositionally biased region" description="Basic and acidic residues" evidence="1">
    <location>
        <begin position="164"/>
        <end position="180"/>
    </location>
</feature>
<evidence type="ECO:0000256" key="1">
    <source>
        <dbReference type="SAM" id="MobiDB-lite"/>
    </source>
</evidence>
<comment type="caution">
    <text evidence="2">The sequence shown here is derived from an EMBL/GenBank/DDBJ whole genome shotgun (WGS) entry which is preliminary data.</text>
</comment>
<evidence type="ECO:0000313" key="3">
    <source>
        <dbReference type="Proteomes" id="UP000324479"/>
    </source>
</evidence>
<accession>A0A5M6DI58</accession>
<protein>
    <submittedName>
        <fullName evidence="2">Uncharacterized protein</fullName>
    </submittedName>
</protein>
<dbReference type="AlphaFoldDB" id="A0A5M6DI58"/>
<gene>
    <name evidence="2" type="ORF">FYK55_03130</name>
</gene>